<dbReference type="SUPFAM" id="SSF46785">
    <property type="entry name" value="Winged helix' DNA-binding domain"/>
    <property type="match status" value="1"/>
</dbReference>
<evidence type="ECO:0000313" key="6">
    <source>
        <dbReference type="EMBL" id="HGT71239.1"/>
    </source>
</evidence>
<keyword evidence="4" id="KW-0804">Transcription</keyword>
<dbReference type="AlphaFoldDB" id="A0A7C4R5G0"/>
<proteinExistence type="predicted"/>
<keyword evidence="1" id="KW-0678">Repressor</keyword>
<dbReference type="InterPro" id="IPR036390">
    <property type="entry name" value="WH_DNA-bd_sf"/>
</dbReference>
<evidence type="ECO:0000256" key="2">
    <source>
        <dbReference type="ARBA" id="ARBA00023015"/>
    </source>
</evidence>
<organism evidence="6">
    <name type="scientific">candidate division CPR3 bacterium</name>
    <dbReference type="NCBI Taxonomy" id="2268181"/>
    <lineage>
        <taxon>Bacteria</taxon>
        <taxon>Bacteria division CPR3</taxon>
    </lineage>
</organism>
<evidence type="ECO:0000259" key="5">
    <source>
        <dbReference type="Pfam" id="PF01628"/>
    </source>
</evidence>
<feature type="domain" description="Heat-inducible transcription repressor HrcA C-terminal" evidence="5">
    <location>
        <begin position="94"/>
        <end position="212"/>
    </location>
</feature>
<evidence type="ECO:0000256" key="1">
    <source>
        <dbReference type="ARBA" id="ARBA00022491"/>
    </source>
</evidence>
<dbReference type="InterPro" id="IPR021153">
    <property type="entry name" value="HrcA_C"/>
</dbReference>
<dbReference type="EMBL" id="DSYQ01000014">
    <property type="protein sequence ID" value="HGT71239.1"/>
    <property type="molecule type" value="Genomic_DNA"/>
</dbReference>
<dbReference type="GO" id="GO:0003677">
    <property type="term" value="F:DNA binding"/>
    <property type="evidence" value="ECO:0007669"/>
    <property type="project" value="InterPro"/>
</dbReference>
<dbReference type="PANTHER" id="PTHR34824:SF1">
    <property type="entry name" value="HEAT-INDUCIBLE TRANSCRIPTION REPRESSOR HRCA"/>
    <property type="match status" value="1"/>
</dbReference>
<evidence type="ECO:0000256" key="3">
    <source>
        <dbReference type="ARBA" id="ARBA00023016"/>
    </source>
</evidence>
<keyword evidence="2" id="KW-0805">Transcription regulation</keyword>
<dbReference type="InterPro" id="IPR029016">
    <property type="entry name" value="GAF-like_dom_sf"/>
</dbReference>
<dbReference type="PANTHER" id="PTHR34824">
    <property type="entry name" value="HEAT-INDUCIBLE TRANSCRIPTION REPRESSOR HRCA"/>
    <property type="match status" value="1"/>
</dbReference>
<dbReference type="GO" id="GO:0045892">
    <property type="term" value="P:negative regulation of DNA-templated transcription"/>
    <property type="evidence" value="ECO:0007669"/>
    <property type="project" value="TreeGrafter"/>
</dbReference>
<dbReference type="InterPro" id="IPR036388">
    <property type="entry name" value="WH-like_DNA-bd_sf"/>
</dbReference>
<keyword evidence="3" id="KW-0346">Stress response</keyword>
<dbReference type="InterPro" id="IPR002571">
    <property type="entry name" value="HrcA"/>
</dbReference>
<evidence type="ECO:0000256" key="4">
    <source>
        <dbReference type="ARBA" id="ARBA00023163"/>
    </source>
</evidence>
<sequence length="229" mass="25964">MFKERKNNILNSIIESYIETSEPVGSKGLSGFFGFSSATIRSEMARLEKEGLICQPHTSAGRIPTEKGLREYVDGLKIDISKVKKEDIKGFAEKKGMDKVLKVISSISGGNTAFYITPKSIRYFGLSETLKQKEFDDKEKVVRFAKVIDNLPDFVQLLEFDGKVPLKVYIGKENVYKFAQDFSTVAVYFPFGKELCVLGVLGPVRMPYRKIIPYLLYTAENFRNKKLIN</sequence>
<gene>
    <name evidence="6" type="ORF">ENT43_03200</name>
</gene>
<comment type="caution">
    <text evidence="6">The sequence shown here is derived from an EMBL/GenBank/DDBJ whole genome shotgun (WGS) entry which is preliminary data.</text>
</comment>
<dbReference type="Pfam" id="PF01628">
    <property type="entry name" value="HrcA"/>
    <property type="match status" value="1"/>
</dbReference>
<accession>A0A7C4R5G0</accession>
<protein>
    <recommendedName>
        <fullName evidence="5">Heat-inducible transcription repressor HrcA C-terminal domain-containing protein</fullName>
    </recommendedName>
</protein>
<name>A0A7C4R5G0_UNCC3</name>
<reference evidence="6" key="1">
    <citation type="journal article" date="2020" name="mSystems">
        <title>Genome- and Community-Level Interaction Insights into Carbon Utilization and Element Cycling Functions of Hydrothermarchaeota in Hydrothermal Sediment.</title>
        <authorList>
            <person name="Zhou Z."/>
            <person name="Liu Y."/>
            <person name="Xu W."/>
            <person name="Pan J."/>
            <person name="Luo Z.H."/>
            <person name="Li M."/>
        </authorList>
    </citation>
    <scope>NUCLEOTIDE SEQUENCE [LARGE SCALE GENOMIC DNA]</scope>
    <source>
        <strain evidence="6">SpSt-579</strain>
    </source>
</reference>
<dbReference type="SUPFAM" id="SSF55781">
    <property type="entry name" value="GAF domain-like"/>
    <property type="match status" value="1"/>
</dbReference>
<dbReference type="Gene3D" id="1.10.10.10">
    <property type="entry name" value="Winged helix-like DNA-binding domain superfamily/Winged helix DNA-binding domain"/>
    <property type="match status" value="1"/>
</dbReference>
<dbReference type="Gene3D" id="3.30.450.40">
    <property type="match status" value="1"/>
</dbReference>